<dbReference type="OrthoDB" id="10612202at2759"/>
<dbReference type="InterPro" id="IPR031728">
    <property type="entry name" value="GlcAase_C"/>
</dbReference>
<evidence type="ECO:0000313" key="3">
    <source>
        <dbReference type="EMBL" id="SPO26305.1"/>
    </source>
</evidence>
<feature type="region of interest" description="Disordered" evidence="1">
    <location>
        <begin position="41"/>
        <end position="61"/>
    </location>
</feature>
<accession>A0A5C3E8A6</accession>
<dbReference type="EMBL" id="OOIN01000014">
    <property type="protein sequence ID" value="SPO26305.1"/>
    <property type="molecule type" value="Genomic_DNA"/>
</dbReference>
<proteinExistence type="predicted"/>
<dbReference type="Pfam" id="PF16862">
    <property type="entry name" value="Glyco_hydro_79C"/>
    <property type="match status" value="1"/>
</dbReference>
<evidence type="ECO:0000256" key="1">
    <source>
        <dbReference type="SAM" id="MobiDB-lite"/>
    </source>
</evidence>
<gene>
    <name evidence="3" type="ORF">UTRI_03894</name>
</gene>
<organism evidence="3 4">
    <name type="scientific">Ustilago trichophora</name>
    <dbReference type="NCBI Taxonomy" id="86804"/>
    <lineage>
        <taxon>Eukaryota</taxon>
        <taxon>Fungi</taxon>
        <taxon>Dikarya</taxon>
        <taxon>Basidiomycota</taxon>
        <taxon>Ustilaginomycotina</taxon>
        <taxon>Ustilaginomycetes</taxon>
        <taxon>Ustilaginales</taxon>
        <taxon>Ustilaginaceae</taxon>
        <taxon>Ustilago</taxon>
    </lineage>
</organism>
<dbReference type="AlphaFoldDB" id="A0A5C3E8A6"/>
<reference evidence="3 4" key="1">
    <citation type="submission" date="2018-03" db="EMBL/GenBank/DDBJ databases">
        <authorList>
            <person name="Guldener U."/>
        </authorList>
    </citation>
    <scope>NUCLEOTIDE SEQUENCE [LARGE SCALE GENOMIC DNA]</scope>
    <source>
        <strain evidence="3 4">NBRC100155</strain>
    </source>
</reference>
<keyword evidence="4" id="KW-1185">Reference proteome</keyword>
<feature type="region of interest" description="Disordered" evidence="1">
    <location>
        <begin position="106"/>
        <end position="129"/>
    </location>
</feature>
<evidence type="ECO:0000313" key="4">
    <source>
        <dbReference type="Proteomes" id="UP000324022"/>
    </source>
</evidence>
<name>A0A5C3E8A6_9BASI</name>
<dbReference type="Proteomes" id="UP000324022">
    <property type="component" value="Unassembled WGS sequence"/>
</dbReference>
<evidence type="ECO:0000259" key="2">
    <source>
        <dbReference type="Pfam" id="PF16862"/>
    </source>
</evidence>
<protein>
    <recommendedName>
        <fullName evidence="2">Beta-glucuronidase C-terminal domain-containing protein</fullName>
    </recommendedName>
</protein>
<feature type="domain" description="Beta-glucuronidase C-terminal" evidence="2">
    <location>
        <begin position="19"/>
        <end position="122"/>
    </location>
</feature>
<sequence length="129" mass="14430">MRIVHLSTPLSIDKGRLAAYAFYNSANANLQKLALLNMNPHYYNNNNNNNENKKNPQQQTQIDDQQSVYLDISTMIPNNLNQISMVKRKTAAGVDEMDSNKVTWAGQSFTHGKAQGQMASSRSETVKPS</sequence>
<feature type="compositionally biased region" description="Polar residues" evidence="1">
    <location>
        <begin position="117"/>
        <end position="129"/>
    </location>
</feature>